<evidence type="ECO:0000256" key="6">
    <source>
        <dbReference type="PROSITE-ProRule" id="PRU00284"/>
    </source>
</evidence>
<keyword evidence="2" id="KW-1003">Cell membrane</keyword>
<keyword evidence="7" id="KW-0812">Transmembrane</keyword>
<protein>
    <submittedName>
        <fullName evidence="10">HAMP domain-containing protein</fullName>
    </submittedName>
</protein>
<keyword evidence="4 6" id="KW-0807">Transducer</keyword>
<evidence type="ECO:0000256" key="1">
    <source>
        <dbReference type="ARBA" id="ARBA00004236"/>
    </source>
</evidence>
<dbReference type="EMBL" id="WHNZ01000064">
    <property type="protein sequence ID" value="NOV03685.1"/>
    <property type="molecule type" value="Genomic_DNA"/>
</dbReference>
<dbReference type="InterPro" id="IPR004089">
    <property type="entry name" value="MCPsignal_dom"/>
</dbReference>
<evidence type="ECO:0000256" key="5">
    <source>
        <dbReference type="ARBA" id="ARBA00029447"/>
    </source>
</evidence>
<dbReference type="PANTHER" id="PTHR32089">
    <property type="entry name" value="METHYL-ACCEPTING CHEMOTAXIS PROTEIN MCPB"/>
    <property type="match status" value="1"/>
</dbReference>
<dbReference type="PROSITE" id="PS50111">
    <property type="entry name" value="CHEMOTAXIS_TRANSDUC_2"/>
    <property type="match status" value="1"/>
</dbReference>
<dbReference type="InterPro" id="IPR003660">
    <property type="entry name" value="HAMP_dom"/>
</dbReference>
<dbReference type="Gene3D" id="1.10.287.950">
    <property type="entry name" value="Methyl-accepting chemotaxis protein"/>
    <property type="match status" value="1"/>
</dbReference>
<dbReference type="PRINTS" id="PR00260">
    <property type="entry name" value="CHEMTRNSDUCR"/>
</dbReference>
<evidence type="ECO:0000259" key="9">
    <source>
        <dbReference type="PROSITE" id="PS50885"/>
    </source>
</evidence>
<feature type="domain" description="Methyl-accepting transducer" evidence="8">
    <location>
        <begin position="279"/>
        <end position="515"/>
    </location>
</feature>
<accession>A0ABX1ZUF9</accession>
<evidence type="ECO:0000259" key="8">
    <source>
        <dbReference type="PROSITE" id="PS50111"/>
    </source>
</evidence>
<dbReference type="PANTHER" id="PTHR32089:SF112">
    <property type="entry name" value="LYSOZYME-LIKE PROTEIN-RELATED"/>
    <property type="match status" value="1"/>
</dbReference>
<evidence type="ECO:0000313" key="10">
    <source>
        <dbReference type="EMBL" id="NOV03685.1"/>
    </source>
</evidence>
<keyword evidence="3 7" id="KW-0472">Membrane</keyword>
<dbReference type="Pfam" id="PF00015">
    <property type="entry name" value="MCPsignal"/>
    <property type="match status" value="1"/>
</dbReference>
<evidence type="ECO:0000256" key="2">
    <source>
        <dbReference type="ARBA" id="ARBA00022475"/>
    </source>
</evidence>
<proteinExistence type="inferred from homology"/>
<dbReference type="SMART" id="SM00283">
    <property type="entry name" value="MA"/>
    <property type="match status" value="1"/>
</dbReference>
<organism evidence="10 11">
    <name type="scientific">Paenibacillus planticolens</name>
    <dbReference type="NCBI Taxonomy" id="2654976"/>
    <lineage>
        <taxon>Bacteria</taxon>
        <taxon>Bacillati</taxon>
        <taxon>Bacillota</taxon>
        <taxon>Bacilli</taxon>
        <taxon>Bacillales</taxon>
        <taxon>Paenibacillaceae</taxon>
        <taxon>Paenibacillus</taxon>
    </lineage>
</organism>
<feature type="transmembrane region" description="Helical" evidence="7">
    <location>
        <begin position="187"/>
        <end position="209"/>
    </location>
</feature>
<sequence length="565" mass="61980">MRITIRFKLISGFLALLLLFLIAITCNIWIHAKVDTLTDDIMYSKNEQSVLQKITYLVRSTNDDGGRYLMSTTVDSKEKYMSLMNKDIEDVSEQLKLIIKGHFHDNEQLKSITAFDYEWNKYLQGIDASFRALQSKGTGSAQMMYTQVPFDPVINSLNTYNDGLSALISRQDAATDTFKSFVKRFNIIIIAVTLLIGIALALIISGRIVKPVLQVNRQLKEIAEGGGDLTKQIHVKTKDEIGDLAFYFNQMIHNLRNMVQQISSTAQQIASSSDHLNACSQQTGQATEHIAYSMQEMASRSDKQVLSLNESVTKIITMSLGIQQIATNTQEMSRTSAISSEVALSGNQAVQTGIDQMNSIKITILSLAEIIHNLGEQLLEIDQIAAVITELAAQTNLLALNAAIESARAGDYGKGFAVVANEVKKLSRQSDSSAQKITELIQTIHIETNNAVHSMEKTLIEVNDGTTVMNEAGESFGRIQLSVTGVSMQVKDVSAAVEQMSASSDEVVNMINAVSQLSRETASGTQSVSSASEEQLASMEELSSSAAYLANMAEELQSLVRKFKV</sequence>
<dbReference type="SMART" id="SM00304">
    <property type="entry name" value="HAMP"/>
    <property type="match status" value="1"/>
</dbReference>
<evidence type="ECO:0000313" key="11">
    <source>
        <dbReference type="Proteomes" id="UP000618579"/>
    </source>
</evidence>
<evidence type="ECO:0000256" key="3">
    <source>
        <dbReference type="ARBA" id="ARBA00023136"/>
    </source>
</evidence>
<dbReference type="Pfam" id="PF00672">
    <property type="entry name" value="HAMP"/>
    <property type="match status" value="1"/>
</dbReference>
<keyword evidence="11" id="KW-1185">Reference proteome</keyword>
<dbReference type="Proteomes" id="UP000618579">
    <property type="component" value="Unassembled WGS sequence"/>
</dbReference>
<gene>
    <name evidence="10" type="ORF">GC097_27125</name>
</gene>
<feature type="domain" description="HAMP" evidence="9">
    <location>
        <begin position="206"/>
        <end position="260"/>
    </location>
</feature>
<comment type="subcellular location">
    <subcellularLocation>
        <location evidence="1">Cell membrane</location>
    </subcellularLocation>
</comment>
<dbReference type="CDD" id="cd11386">
    <property type="entry name" value="MCP_signal"/>
    <property type="match status" value="1"/>
</dbReference>
<dbReference type="Gene3D" id="6.10.340.10">
    <property type="match status" value="1"/>
</dbReference>
<dbReference type="CDD" id="cd06225">
    <property type="entry name" value="HAMP"/>
    <property type="match status" value="1"/>
</dbReference>
<dbReference type="PROSITE" id="PS50885">
    <property type="entry name" value="HAMP"/>
    <property type="match status" value="1"/>
</dbReference>
<dbReference type="SUPFAM" id="SSF58104">
    <property type="entry name" value="Methyl-accepting chemotaxis protein (MCP) signaling domain"/>
    <property type="match status" value="1"/>
</dbReference>
<comment type="similarity">
    <text evidence="5">Belongs to the methyl-accepting chemotaxis (MCP) protein family.</text>
</comment>
<evidence type="ECO:0000256" key="4">
    <source>
        <dbReference type="ARBA" id="ARBA00023224"/>
    </source>
</evidence>
<keyword evidence="7" id="KW-1133">Transmembrane helix</keyword>
<dbReference type="RefSeq" id="WP_171686494.1">
    <property type="nucleotide sequence ID" value="NZ_WHNZ01000064.1"/>
</dbReference>
<evidence type="ECO:0000256" key="7">
    <source>
        <dbReference type="SAM" id="Phobius"/>
    </source>
</evidence>
<name>A0ABX1ZUF9_9BACL</name>
<reference evidence="10 11" key="1">
    <citation type="submission" date="2019-10" db="EMBL/GenBank/DDBJ databases">
        <title>Description of Paenibacillus pedi sp. nov.</title>
        <authorList>
            <person name="Carlier A."/>
            <person name="Qi S."/>
        </authorList>
    </citation>
    <scope>NUCLEOTIDE SEQUENCE [LARGE SCALE GENOMIC DNA]</scope>
    <source>
        <strain evidence="10 11">LMG 31457</strain>
    </source>
</reference>
<dbReference type="InterPro" id="IPR004090">
    <property type="entry name" value="Chemotax_Me-accpt_rcpt"/>
</dbReference>
<comment type="caution">
    <text evidence="10">The sequence shown here is derived from an EMBL/GenBank/DDBJ whole genome shotgun (WGS) entry which is preliminary data.</text>
</comment>